<organism evidence="2 3">
    <name type="scientific">Kingdonia uniflora</name>
    <dbReference type="NCBI Taxonomy" id="39325"/>
    <lineage>
        <taxon>Eukaryota</taxon>
        <taxon>Viridiplantae</taxon>
        <taxon>Streptophyta</taxon>
        <taxon>Embryophyta</taxon>
        <taxon>Tracheophyta</taxon>
        <taxon>Spermatophyta</taxon>
        <taxon>Magnoliopsida</taxon>
        <taxon>Ranunculales</taxon>
        <taxon>Circaeasteraceae</taxon>
        <taxon>Kingdonia</taxon>
    </lineage>
</organism>
<reference evidence="2 3" key="1">
    <citation type="journal article" date="2020" name="IScience">
        <title>Genome Sequencing of the Endangered Kingdonia uniflora (Circaeasteraceae, Ranunculales) Reveals Potential Mechanisms of Evolutionary Specialization.</title>
        <authorList>
            <person name="Sun Y."/>
            <person name="Deng T."/>
            <person name="Zhang A."/>
            <person name="Moore M.J."/>
            <person name="Landis J.B."/>
            <person name="Lin N."/>
            <person name="Zhang H."/>
            <person name="Zhang X."/>
            <person name="Huang J."/>
            <person name="Zhang X."/>
            <person name="Sun H."/>
            <person name="Wang H."/>
        </authorList>
    </citation>
    <scope>NUCLEOTIDE SEQUENCE [LARGE SCALE GENOMIC DNA]</scope>
    <source>
        <strain evidence="2">TB1705</strain>
        <tissue evidence="2">Leaf</tissue>
    </source>
</reference>
<dbReference type="AlphaFoldDB" id="A0A7J7MVT3"/>
<proteinExistence type="predicted"/>
<dbReference type="OrthoDB" id="1741262at2759"/>
<protein>
    <submittedName>
        <fullName evidence="2">Uncharacterized protein</fullName>
    </submittedName>
</protein>
<evidence type="ECO:0000313" key="2">
    <source>
        <dbReference type="EMBL" id="KAF6158912.1"/>
    </source>
</evidence>
<name>A0A7J7MVT3_9MAGN</name>
<accession>A0A7J7MVT3</accession>
<dbReference type="Proteomes" id="UP000541444">
    <property type="component" value="Unassembled WGS sequence"/>
</dbReference>
<dbReference type="EMBL" id="JACGCM010001215">
    <property type="protein sequence ID" value="KAF6158912.1"/>
    <property type="molecule type" value="Genomic_DNA"/>
</dbReference>
<evidence type="ECO:0000256" key="1">
    <source>
        <dbReference type="SAM" id="Phobius"/>
    </source>
</evidence>
<feature type="transmembrane region" description="Helical" evidence="1">
    <location>
        <begin position="56"/>
        <end position="75"/>
    </location>
</feature>
<sequence length="85" mass="9660">MVPLVDVIRMVDTEEELFMAYIYLAMEDYKLKLSGGSVLEMKSLPCNDFLKEFLDLLIQVLFVKGFGVPLIISILKRGIAWSMIG</sequence>
<evidence type="ECO:0000313" key="3">
    <source>
        <dbReference type="Proteomes" id="UP000541444"/>
    </source>
</evidence>
<keyword evidence="1" id="KW-0812">Transmembrane</keyword>
<comment type="caution">
    <text evidence="2">The sequence shown here is derived from an EMBL/GenBank/DDBJ whole genome shotgun (WGS) entry which is preliminary data.</text>
</comment>
<keyword evidence="1" id="KW-0472">Membrane</keyword>
<keyword evidence="3" id="KW-1185">Reference proteome</keyword>
<gene>
    <name evidence="2" type="ORF">GIB67_012329</name>
</gene>
<keyword evidence="1" id="KW-1133">Transmembrane helix</keyword>